<protein>
    <submittedName>
        <fullName evidence="1">Uncharacterized protein</fullName>
    </submittedName>
</protein>
<reference evidence="1" key="1">
    <citation type="journal article" date="2005" name="Gene">
        <title>Sexuality and parasitism share common regulatory pathways in the fungus Parasitella parasitica.</title>
        <authorList>
            <person name="Schultze K."/>
            <person name="Schimek C."/>
            <person name="Wostemeyer J."/>
            <person name="Burmester A."/>
        </authorList>
    </citation>
    <scope>NUCLEOTIDE SEQUENCE</scope>
    <source>
        <strain evidence="1">CBS 412.66</strain>
    </source>
</reference>
<sequence>MSSVNALEASAFGINPKHRLSICLWQNSTKFDLVVTGSQRKVKDVGNFTSALFNVDDFSNDTHLNRAVRVAFRQDNTRPQIQQSAHMNGPSECHFIHGQQGGRGRLHKERRICIGKFIGTAHQIAAKDIVVNVSVLRLHQEIAFNLCIAHPNHIIGQTLHLISGMRVHKCIVAHAVCVLRVLQVNIMNVQALFRRRWLTEQ</sequence>
<organism evidence="1">
    <name type="scientific">Parasitella parasitica</name>
    <dbReference type="NCBI Taxonomy" id="35722"/>
    <lineage>
        <taxon>Eukaryota</taxon>
        <taxon>Fungi</taxon>
        <taxon>Fungi incertae sedis</taxon>
        <taxon>Mucoromycota</taxon>
        <taxon>Mucoromycotina</taxon>
        <taxon>Mucoromycetes</taxon>
        <taxon>Mucorales</taxon>
        <taxon>Mucorineae</taxon>
        <taxon>Mucoraceae</taxon>
        <taxon>Parasitella</taxon>
    </lineage>
</organism>
<evidence type="ECO:0000313" key="1">
    <source>
        <dbReference type="EMBL" id="CAH25407.1"/>
    </source>
</evidence>
<accession>Q687A2</accession>
<name>Q687A2_9FUNG</name>
<dbReference type="EMBL" id="AJ604529">
    <property type="protein sequence ID" value="CAH25407.1"/>
    <property type="molecule type" value="Genomic_DNA"/>
</dbReference>
<proteinExistence type="predicted"/>
<dbReference type="AlphaFoldDB" id="Q687A2"/>